<dbReference type="Proteomes" id="UP000617340">
    <property type="component" value="Unassembled WGS sequence"/>
</dbReference>
<accession>A0A834J8I3</accession>
<dbReference type="EMBL" id="JACSDZ010000018">
    <property type="protein sequence ID" value="KAF7383908.1"/>
    <property type="molecule type" value="Genomic_DNA"/>
</dbReference>
<evidence type="ECO:0000313" key="1">
    <source>
        <dbReference type="EMBL" id="KAF7383908.1"/>
    </source>
</evidence>
<comment type="caution">
    <text evidence="1">The sequence shown here is derived from an EMBL/GenBank/DDBJ whole genome shotgun (WGS) entry which is preliminary data.</text>
</comment>
<sequence length="111" mass="12877">MDGNVFNRYEKCRDQEYYYSDEAKSDKINPVQGMQKLIKVYQVKSDTAYPQPYDIWDEDPLYAKNQLSKSSAKLVEKGTKKSLGTKLDEYERWLSTGTCFFARNCTTTAAM</sequence>
<name>A0A834J8I3_VESGE</name>
<keyword evidence="2" id="KW-1185">Reference proteome</keyword>
<dbReference type="AlphaFoldDB" id="A0A834J8I3"/>
<evidence type="ECO:0000313" key="2">
    <source>
        <dbReference type="Proteomes" id="UP000617340"/>
    </source>
</evidence>
<organism evidence="1 2">
    <name type="scientific">Vespula germanica</name>
    <name type="common">German yellow jacket</name>
    <name type="synonym">Paravespula germanica</name>
    <dbReference type="NCBI Taxonomy" id="30212"/>
    <lineage>
        <taxon>Eukaryota</taxon>
        <taxon>Metazoa</taxon>
        <taxon>Ecdysozoa</taxon>
        <taxon>Arthropoda</taxon>
        <taxon>Hexapoda</taxon>
        <taxon>Insecta</taxon>
        <taxon>Pterygota</taxon>
        <taxon>Neoptera</taxon>
        <taxon>Endopterygota</taxon>
        <taxon>Hymenoptera</taxon>
        <taxon>Apocrita</taxon>
        <taxon>Aculeata</taxon>
        <taxon>Vespoidea</taxon>
        <taxon>Vespidae</taxon>
        <taxon>Vespinae</taxon>
        <taxon>Vespula</taxon>
    </lineage>
</organism>
<proteinExistence type="predicted"/>
<protein>
    <submittedName>
        <fullName evidence="1">Uncharacterized protein</fullName>
    </submittedName>
</protein>
<gene>
    <name evidence="1" type="ORF">HZH68_014665</name>
</gene>
<reference evidence="1" key="1">
    <citation type="journal article" date="2020" name="G3 (Bethesda)">
        <title>High-Quality Assemblies for Three Invasive Social Wasps from the &lt;i&gt;Vespula&lt;/i&gt; Genus.</title>
        <authorList>
            <person name="Harrop T.W.R."/>
            <person name="Guhlin J."/>
            <person name="McLaughlin G.M."/>
            <person name="Permina E."/>
            <person name="Stockwell P."/>
            <person name="Gilligan J."/>
            <person name="Le Lec M.F."/>
            <person name="Gruber M.A.M."/>
            <person name="Quinn O."/>
            <person name="Lovegrove M."/>
            <person name="Duncan E.J."/>
            <person name="Remnant E.J."/>
            <person name="Van Eeckhoven J."/>
            <person name="Graham B."/>
            <person name="Knapp R.A."/>
            <person name="Langford K.W."/>
            <person name="Kronenberg Z."/>
            <person name="Press M.O."/>
            <person name="Eacker S.M."/>
            <person name="Wilson-Rankin E.E."/>
            <person name="Purcell J."/>
            <person name="Lester P.J."/>
            <person name="Dearden P.K."/>
        </authorList>
    </citation>
    <scope>NUCLEOTIDE SEQUENCE</scope>
    <source>
        <strain evidence="1">Linc-1</strain>
    </source>
</reference>